<feature type="compositionally biased region" description="Basic and acidic residues" evidence="1">
    <location>
        <begin position="128"/>
        <end position="152"/>
    </location>
</feature>
<proteinExistence type="predicted"/>
<accession>A0AAV9RMS4</accession>
<feature type="non-terminal residue" evidence="2">
    <location>
        <position position="152"/>
    </location>
</feature>
<evidence type="ECO:0000256" key="1">
    <source>
        <dbReference type="SAM" id="MobiDB-lite"/>
    </source>
</evidence>
<dbReference type="AlphaFoldDB" id="A0AAV9RMS4"/>
<keyword evidence="3" id="KW-1185">Reference proteome</keyword>
<comment type="caution">
    <text evidence="2">The sequence shown here is derived from an EMBL/GenBank/DDBJ whole genome shotgun (WGS) entry which is preliminary data.</text>
</comment>
<organism evidence="2 3">
    <name type="scientific">Crenichthys baileyi</name>
    <name type="common">White River springfish</name>
    <dbReference type="NCBI Taxonomy" id="28760"/>
    <lineage>
        <taxon>Eukaryota</taxon>
        <taxon>Metazoa</taxon>
        <taxon>Chordata</taxon>
        <taxon>Craniata</taxon>
        <taxon>Vertebrata</taxon>
        <taxon>Euteleostomi</taxon>
        <taxon>Actinopterygii</taxon>
        <taxon>Neopterygii</taxon>
        <taxon>Teleostei</taxon>
        <taxon>Neoteleostei</taxon>
        <taxon>Acanthomorphata</taxon>
        <taxon>Ovalentaria</taxon>
        <taxon>Atherinomorphae</taxon>
        <taxon>Cyprinodontiformes</taxon>
        <taxon>Goodeidae</taxon>
        <taxon>Crenichthys</taxon>
    </lineage>
</organism>
<protein>
    <submittedName>
        <fullName evidence="2">Uncharacterized protein</fullName>
    </submittedName>
</protein>
<dbReference type="Proteomes" id="UP001311232">
    <property type="component" value="Unassembled WGS sequence"/>
</dbReference>
<sequence length="152" mass="17841">VFCSIMSVTTWEVLADNFLVTEERSFILDQKTPTELEIKKEQEKPEPQPLTEKKQEPESQPIKEEQDELWIFQNERQLVVKQETNTFMGASAYVEIFNNGPELQQMTGIKEEPDPVQIKEQQEELEPDQMKEELRSNQDEDHLVAKQEKDGF</sequence>
<dbReference type="EMBL" id="JAHHUM010001615">
    <property type="protein sequence ID" value="KAK5610247.1"/>
    <property type="molecule type" value="Genomic_DNA"/>
</dbReference>
<evidence type="ECO:0000313" key="2">
    <source>
        <dbReference type="EMBL" id="KAK5610247.1"/>
    </source>
</evidence>
<gene>
    <name evidence="2" type="ORF">CRENBAI_008551</name>
</gene>
<feature type="compositionally biased region" description="Basic and acidic residues" evidence="1">
    <location>
        <begin position="32"/>
        <end position="64"/>
    </location>
</feature>
<feature type="region of interest" description="Disordered" evidence="1">
    <location>
        <begin position="32"/>
        <end position="67"/>
    </location>
</feature>
<evidence type="ECO:0000313" key="3">
    <source>
        <dbReference type="Proteomes" id="UP001311232"/>
    </source>
</evidence>
<name>A0AAV9RMS4_9TELE</name>
<feature type="non-terminal residue" evidence="2">
    <location>
        <position position="1"/>
    </location>
</feature>
<feature type="region of interest" description="Disordered" evidence="1">
    <location>
        <begin position="120"/>
        <end position="152"/>
    </location>
</feature>
<reference evidence="2 3" key="1">
    <citation type="submission" date="2021-06" db="EMBL/GenBank/DDBJ databases">
        <authorList>
            <person name="Palmer J.M."/>
        </authorList>
    </citation>
    <scope>NUCLEOTIDE SEQUENCE [LARGE SCALE GENOMIC DNA]</scope>
    <source>
        <strain evidence="2 3">MEX-2019</strain>
        <tissue evidence="2">Muscle</tissue>
    </source>
</reference>